<name>A0A6H9YI26_9ACTN</name>
<organism evidence="3 4">
    <name type="scientific">Actinomadura rudentiformis</name>
    <dbReference type="NCBI Taxonomy" id="359158"/>
    <lineage>
        <taxon>Bacteria</taxon>
        <taxon>Bacillati</taxon>
        <taxon>Actinomycetota</taxon>
        <taxon>Actinomycetes</taxon>
        <taxon>Streptosporangiales</taxon>
        <taxon>Thermomonosporaceae</taxon>
        <taxon>Actinomadura</taxon>
    </lineage>
</organism>
<evidence type="ECO:0000313" key="4">
    <source>
        <dbReference type="Proteomes" id="UP000468735"/>
    </source>
</evidence>
<dbReference type="GO" id="GO:0046872">
    <property type="term" value="F:metal ion binding"/>
    <property type="evidence" value="ECO:0007669"/>
    <property type="project" value="InterPro"/>
</dbReference>
<accession>A0A6H9YI26</accession>
<dbReference type="Gene3D" id="3.40.50.280">
    <property type="entry name" value="Cobalamin-binding domain"/>
    <property type="match status" value="1"/>
</dbReference>
<feature type="domain" description="B12-binding" evidence="2">
    <location>
        <begin position="8"/>
        <end position="147"/>
    </location>
</feature>
<dbReference type="EMBL" id="WBMT01000012">
    <property type="protein sequence ID" value="KAB2346141.1"/>
    <property type="molecule type" value="Genomic_DNA"/>
</dbReference>
<dbReference type="SUPFAM" id="SSF52242">
    <property type="entry name" value="Cobalamin (vitamin B12)-binding domain"/>
    <property type="match status" value="1"/>
</dbReference>
<dbReference type="CDD" id="cd02065">
    <property type="entry name" value="B12-binding_like"/>
    <property type="match status" value="1"/>
</dbReference>
<gene>
    <name evidence="3" type="ORF">F8566_25990</name>
</gene>
<evidence type="ECO:0000259" key="2">
    <source>
        <dbReference type="PROSITE" id="PS51332"/>
    </source>
</evidence>
<dbReference type="PROSITE" id="PS51332">
    <property type="entry name" value="B12_BINDING"/>
    <property type="match status" value="1"/>
</dbReference>
<comment type="caution">
    <text evidence="3">The sequence shown here is derived from an EMBL/GenBank/DDBJ whole genome shotgun (WGS) entry which is preliminary data.</text>
</comment>
<evidence type="ECO:0000313" key="3">
    <source>
        <dbReference type="EMBL" id="KAB2346141.1"/>
    </source>
</evidence>
<proteinExistence type="predicted"/>
<dbReference type="GO" id="GO:0031419">
    <property type="term" value="F:cobalamin binding"/>
    <property type="evidence" value="ECO:0007669"/>
    <property type="project" value="InterPro"/>
</dbReference>
<sequence>MSDVVPRPGVVVVSGVASDSHTWNLVFLQLLLEELGYEVVNLGPCVPDDVLVEECERLAPVMVVLSSVNGHGHQDGARSVRRLRASQQLVGLPIAIGGKLGIHEKDNAAHVRKLLDAGFDAVFADGDERVVDFQRFVRALPGGAPGPAVDGGVPEPAVDGGVPR</sequence>
<protein>
    <submittedName>
        <fullName evidence="3">Methylaspartate mutase</fullName>
    </submittedName>
</protein>
<dbReference type="InterPro" id="IPR036724">
    <property type="entry name" value="Cobalamin-bd_sf"/>
</dbReference>
<evidence type="ECO:0000256" key="1">
    <source>
        <dbReference type="SAM" id="MobiDB-lite"/>
    </source>
</evidence>
<reference evidence="3 4" key="1">
    <citation type="submission" date="2019-09" db="EMBL/GenBank/DDBJ databases">
        <title>Actinomadura physcomitrii sp. nov., a novel actinomycete isolated from moss [Physcomitrium sphaericum (Ludw) Fuernr].</title>
        <authorList>
            <person name="Zhuang X."/>
            <person name="Liu C."/>
        </authorList>
    </citation>
    <scope>NUCLEOTIDE SEQUENCE [LARGE SCALE GENOMIC DNA]</scope>
    <source>
        <strain evidence="3 4">HMC1</strain>
    </source>
</reference>
<feature type="compositionally biased region" description="Low complexity" evidence="1">
    <location>
        <begin position="146"/>
        <end position="158"/>
    </location>
</feature>
<feature type="region of interest" description="Disordered" evidence="1">
    <location>
        <begin position="144"/>
        <end position="164"/>
    </location>
</feature>
<dbReference type="Pfam" id="PF02310">
    <property type="entry name" value="B12-binding"/>
    <property type="match status" value="1"/>
</dbReference>
<dbReference type="InterPro" id="IPR006158">
    <property type="entry name" value="Cobalamin-bd"/>
</dbReference>
<keyword evidence="4" id="KW-1185">Reference proteome</keyword>
<dbReference type="OrthoDB" id="8482131at2"/>
<dbReference type="Proteomes" id="UP000468735">
    <property type="component" value="Unassembled WGS sequence"/>
</dbReference>
<dbReference type="RefSeq" id="WP_151564319.1">
    <property type="nucleotide sequence ID" value="NZ_WBMT01000012.1"/>
</dbReference>
<dbReference type="AlphaFoldDB" id="A0A6H9YI26"/>